<dbReference type="PANTHER" id="PTHR31845:SF19">
    <property type="entry name" value="TRANSCRIPTION FACTOR DOMAIN-CONTAINING PROTEIN"/>
    <property type="match status" value="1"/>
</dbReference>
<dbReference type="CDD" id="cd12148">
    <property type="entry name" value="fungal_TF_MHR"/>
    <property type="match status" value="1"/>
</dbReference>
<name>A0AAW0CZH7_9AGAR</name>
<feature type="domain" description="Xylanolytic transcriptional activator regulatory" evidence="8">
    <location>
        <begin position="279"/>
        <end position="356"/>
    </location>
</feature>
<protein>
    <recommendedName>
        <fullName evidence="8">Xylanolytic transcriptional activator regulatory domain-containing protein</fullName>
    </recommendedName>
</protein>
<evidence type="ECO:0000313" key="9">
    <source>
        <dbReference type="EMBL" id="KAK7043733.1"/>
    </source>
</evidence>
<keyword evidence="3" id="KW-0238">DNA-binding</keyword>
<dbReference type="AlphaFoldDB" id="A0AAW0CZH7"/>
<evidence type="ECO:0000259" key="8">
    <source>
        <dbReference type="SMART" id="SM00906"/>
    </source>
</evidence>
<feature type="signal peptide" evidence="7">
    <location>
        <begin position="1"/>
        <end position="21"/>
    </location>
</feature>
<keyword evidence="4" id="KW-0804">Transcription</keyword>
<dbReference type="InterPro" id="IPR007219">
    <property type="entry name" value="XnlR_reg_dom"/>
</dbReference>
<keyword evidence="5" id="KW-0539">Nucleus</keyword>
<comment type="caution">
    <text evidence="9">The sequence shown here is derived from an EMBL/GenBank/DDBJ whole genome shotgun (WGS) entry which is preliminary data.</text>
</comment>
<gene>
    <name evidence="9" type="ORF">VNI00_008345</name>
</gene>
<dbReference type="GO" id="GO:0008270">
    <property type="term" value="F:zinc ion binding"/>
    <property type="evidence" value="ECO:0007669"/>
    <property type="project" value="InterPro"/>
</dbReference>
<dbReference type="SMART" id="SM00906">
    <property type="entry name" value="Fungal_trans"/>
    <property type="match status" value="1"/>
</dbReference>
<proteinExistence type="predicted"/>
<evidence type="ECO:0000256" key="6">
    <source>
        <dbReference type="SAM" id="MobiDB-lite"/>
    </source>
</evidence>
<keyword evidence="7" id="KW-0732">Signal</keyword>
<dbReference type="GO" id="GO:0000976">
    <property type="term" value="F:transcription cis-regulatory region binding"/>
    <property type="evidence" value="ECO:0007669"/>
    <property type="project" value="TreeGrafter"/>
</dbReference>
<feature type="chain" id="PRO_5043945470" description="Xylanolytic transcriptional activator regulatory domain-containing protein" evidence="7">
    <location>
        <begin position="22"/>
        <end position="699"/>
    </location>
</feature>
<dbReference type="Pfam" id="PF04082">
    <property type="entry name" value="Fungal_trans"/>
    <property type="match status" value="1"/>
</dbReference>
<feature type="region of interest" description="Disordered" evidence="6">
    <location>
        <begin position="35"/>
        <end position="116"/>
    </location>
</feature>
<feature type="region of interest" description="Disordered" evidence="6">
    <location>
        <begin position="670"/>
        <end position="699"/>
    </location>
</feature>
<evidence type="ECO:0000256" key="1">
    <source>
        <dbReference type="ARBA" id="ARBA00004123"/>
    </source>
</evidence>
<evidence type="ECO:0000256" key="2">
    <source>
        <dbReference type="ARBA" id="ARBA00023015"/>
    </source>
</evidence>
<dbReference type="PANTHER" id="PTHR31845">
    <property type="entry name" value="FINGER DOMAIN PROTEIN, PUTATIVE-RELATED"/>
    <property type="match status" value="1"/>
</dbReference>
<dbReference type="InterPro" id="IPR051089">
    <property type="entry name" value="prtT"/>
</dbReference>
<evidence type="ECO:0000256" key="4">
    <source>
        <dbReference type="ARBA" id="ARBA00023163"/>
    </source>
</evidence>
<feature type="compositionally biased region" description="Polar residues" evidence="6">
    <location>
        <begin position="591"/>
        <end position="601"/>
    </location>
</feature>
<evidence type="ECO:0000256" key="5">
    <source>
        <dbReference type="ARBA" id="ARBA00023242"/>
    </source>
</evidence>
<dbReference type="EMBL" id="JAYKXP010000028">
    <property type="protein sequence ID" value="KAK7043733.1"/>
    <property type="molecule type" value="Genomic_DNA"/>
</dbReference>
<keyword evidence="10" id="KW-1185">Reference proteome</keyword>
<feature type="compositionally biased region" description="Polar residues" evidence="6">
    <location>
        <begin position="611"/>
        <end position="629"/>
    </location>
</feature>
<evidence type="ECO:0000313" key="10">
    <source>
        <dbReference type="Proteomes" id="UP001383192"/>
    </source>
</evidence>
<organism evidence="9 10">
    <name type="scientific">Paramarasmius palmivorus</name>
    <dbReference type="NCBI Taxonomy" id="297713"/>
    <lineage>
        <taxon>Eukaryota</taxon>
        <taxon>Fungi</taxon>
        <taxon>Dikarya</taxon>
        <taxon>Basidiomycota</taxon>
        <taxon>Agaricomycotina</taxon>
        <taxon>Agaricomycetes</taxon>
        <taxon>Agaricomycetidae</taxon>
        <taxon>Agaricales</taxon>
        <taxon>Marasmiineae</taxon>
        <taxon>Marasmiaceae</taxon>
        <taxon>Paramarasmius</taxon>
    </lineage>
</organism>
<keyword evidence="2" id="KW-0805">Transcription regulation</keyword>
<feature type="compositionally biased region" description="Basic and acidic residues" evidence="6">
    <location>
        <begin position="54"/>
        <end position="68"/>
    </location>
</feature>
<feature type="compositionally biased region" description="Polar residues" evidence="6">
    <location>
        <begin position="36"/>
        <end position="52"/>
    </location>
</feature>
<comment type="subcellular location">
    <subcellularLocation>
        <location evidence="1">Nucleus</location>
    </subcellularLocation>
</comment>
<reference evidence="9 10" key="1">
    <citation type="submission" date="2024-01" db="EMBL/GenBank/DDBJ databases">
        <title>A draft genome for a cacao thread blight-causing isolate of Paramarasmius palmivorus.</title>
        <authorList>
            <person name="Baruah I.K."/>
            <person name="Bukari Y."/>
            <person name="Amoako-Attah I."/>
            <person name="Meinhardt L.W."/>
            <person name="Bailey B.A."/>
            <person name="Cohen S.P."/>
        </authorList>
    </citation>
    <scope>NUCLEOTIDE SEQUENCE [LARGE SCALE GENOMIC DNA]</scope>
    <source>
        <strain evidence="9 10">GH-12</strain>
    </source>
</reference>
<evidence type="ECO:0000256" key="3">
    <source>
        <dbReference type="ARBA" id="ARBA00023125"/>
    </source>
</evidence>
<feature type="region of interest" description="Disordered" evidence="6">
    <location>
        <begin position="569"/>
        <end position="644"/>
    </location>
</feature>
<evidence type="ECO:0000256" key="7">
    <source>
        <dbReference type="SAM" id="SignalP"/>
    </source>
</evidence>
<sequence>MLIHLVRFKIVSLFLYRLSEASKMLRRLEKGLNSAKLKSQANESPLPYTSDSPRPMDQDYMGAREREGTFSVNSRFPNNHLPPLNLPPYAHGNDYPPSSSSSRTHDMDEDDDPDRAGENIFPAKLINRENRRNFFRTILNNPEETPAPGPPSARSVSPPGATAFGAAAELVQDPVTKGLIDEDGAKLVFDLIFIRLNPFVNLFDPSLHSFSYVRKKSPFLFTVLLMAGCKFFKPELFPQCQQLANQLAVKAFAEGWKSVETVQAFACLTYWKDPDDTRTWTYIGYACRMAVELGLNRYVSQSSLHETDLQMRERRNRERTYLILFVHDRSLSTQTGRNWMLPEDEFIRHSINWHDQVTGNIRPEDVILAAFVQLRHIATETTESFRNSSGSHTDINYEVVLRNCNGQLTMWAETWQRQMQRAGGDTFHYSFLTFFRLYVRLFTNSFGVEASISGSSRNALSVQALSVCYTSAIDSLQILSKDFASMGVLRYGQDSITTMSAYAAVVLLKYLRNPNTSPQLPEDAAETIHKIISKTADAYYEASILSPASSSAAYHSRFLRKLVANDISRPRRPERHSGASSLESRLPGASGPSSIQTSYSHASHAHDTPYPFSSTGISHDSQYGRSNGSIAPLHSIPHNQDFGQHASKNDADYWKNMLTEIGFGGQMDVGGVGEYPNDTHTHQYQNHPIHSSPPMGYGP</sequence>
<feature type="region of interest" description="Disordered" evidence="6">
    <location>
        <begin position="140"/>
        <end position="159"/>
    </location>
</feature>
<dbReference type="GO" id="GO:0000981">
    <property type="term" value="F:DNA-binding transcription factor activity, RNA polymerase II-specific"/>
    <property type="evidence" value="ECO:0007669"/>
    <property type="project" value="TreeGrafter"/>
</dbReference>
<accession>A0AAW0CZH7</accession>
<dbReference type="GO" id="GO:0006351">
    <property type="term" value="P:DNA-templated transcription"/>
    <property type="evidence" value="ECO:0007669"/>
    <property type="project" value="InterPro"/>
</dbReference>
<dbReference type="GO" id="GO:0005634">
    <property type="term" value="C:nucleus"/>
    <property type="evidence" value="ECO:0007669"/>
    <property type="project" value="UniProtKB-SubCell"/>
</dbReference>
<dbReference type="Proteomes" id="UP001383192">
    <property type="component" value="Unassembled WGS sequence"/>
</dbReference>